<reference evidence="6" key="1">
    <citation type="submission" date="2019-08" db="EMBL/GenBank/DDBJ databases">
        <authorList>
            <person name="Kucharzyk K."/>
            <person name="Murdoch R.W."/>
            <person name="Higgins S."/>
            <person name="Loffler F."/>
        </authorList>
    </citation>
    <scope>NUCLEOTIDE SEQUENCE</scope>
</reference>
<dbReference type="Pfam" id="PF03466">
    <property type="entry name" value="LysR_substrate"/>
    <property type="match status" value="1"/>
</dbReference>
<dbReference type="Gene3D" id="3.40.190.290">
    <property type="match status" value="1"/>
</dbReference>
<dbReference type="PANTHER" id="PTHR30126:SF39">
    <property type="entry name" value="HTH-TYPE TRANSCRIPTIONAL REGULATOR CYSL"/>
    <property type="match status" value="1"/>
</dbReference>
<gene>
    <name evidence="6" type="primary">cysL_31</name>
    <name evidence="6" type="ORF">SDC9_101575</name>
</gene>
<dbReference type="SUPFAM" id="SSF53850">
    <property type="entry name" value="Periplasmic binding protein-like II"/>
    <property type="match status" value="1"/>
</dbReference>
<dbReference type="Gene3D" id="1.10.10.10">
    <property type="entry name" value="Winged helix-like DNA-binding domain superfamily/Winged helix DNA-binding domain"/>
    <property type="match status" value="1"/>
</dbReference>
<keyword evidence="2" id="KW-0805">Transcription regulation</keyword>
<evidence type="ECO:0000256" key="2">
    <source>
        <dbReference type="ARBA" id="ARBA00023015"/>
    </source>
</evidence>
<dbReference type="InterPro" id="IPR036390">
    <property type="entry name" value="WH_DNA-bd_sf"/>
</dbReference>
<name>A0A645ANI8_9ZZZZ</name>
<feature type="domain" description="HTH lysR-type" evidence="5">
    <location>
        <begin position="1"/>
        <end position="58"/>
    </location>
</feature>
<dbReference type="Pfam" id="PF00126">
    <property type="entry name" value="HTH_1"/>
    <property type="match status" value="1"/>
</dbReference>
<evidence type="ECO:0000313" key="6">
    <source>
        <dbReference type="EMBL" id="MPM54795.1"/>
    </source>
</evidence>
<dbReference type="PANTHER" id="PTHR30126">
    <property type="entry name" value="HTH-TYPE TRANSCRIPTIONAL REGULATOR"/>
    <property type="match status" value="1"/>
</dbReference>
<accession>A0A645ANI8</accession>
<dbReference type="FunFam" id="1.10.10.10:FF:000001">
    <property type="entry name" value="LysR family transcriptional regulator"/>
    <property type="match status" value="1"/>
</dbReference>
<dbReference type="InterPro" id="IPR005119">
    <property type="entry name" value="LysR_subst-bd"/>
</dbReference>
<dbReference type="PROSITE" id="PS50931">
    <property type="entry name" value="HTH_LYSR"/>
    <property type="match status" value="1"/>
</dbReference>
<dbReference type="AlphaFoldDB" id="A0A645ANI8"/>
<organism evidence="6">
    <name type="scientific">bioreactor metagenome</name>
    <dbReference type="NCBI Taxonomy" id="1076179"/>
    <lineage>
        <taxon>unclassified sequences</taxon>
        <taxon>metagenomes</taxon>
        <taxon>ecological metagenomes</taxon>
    </lineage>
</organism>
<keyword evidence="3" id="KW-0238">DNA-binding</keyword>
<dbReference type="EMBL" id="VSSQ01014967">
    <property type="protein sequence ID" value="MPM54795.1"/>
    <property type="molecule type" value="Genomic_DNA"/>
</dbReference>
<evidence type="ECO:0000256" key="3">
    <source>
        <dbReference type="ARBA" id="ARBA00023125"/>
    </source>
</evidence>
<evidence type="ECO:0000259" key="5">
    <source>
        <dbReference type="PROSITE" id="PS50931"/>
    </source>
</evidence>
<dbReference type="InterPro" id="IPR036388">
    <property type="entry name" value="WH-like_DNA-bd_sf"/>
</dbReference>
<dbReference type="PRINTS" id="PR00039">
    <property type="entry name" value="HTHLYSR"/>
</dbReference>
<protein>
    <submittedName>
        <fullName evidence="6">HTH-type transcriptional regulator CysL</fullName>
    </submittedName>
</protein>
<dbReference type="InterPro" id="IPR000847">
    <property type="entry name" value="LysR_HTH_N"/>
</dbReference>
<proteinExistence type="inferred from homology"/>
<evidence type="ECO:0000256" key="4">
    <source>
        <dbReference type="ARBA" id="ARBA00023163"/>
    </source>
</evidence>
<comment type="caution">
    <text evidence="6">The sequence shown here is derived from an EMBL/GenBank/DDBJ whole genome shotgun (WGS) entry which is preliminary data.</text>
</comment>
<dbReference type="GO" id="GO:0003700">
    <property type="term" value="F:DNA-binding transcription factor activity"/>
    <property type="evidence" value="ECO:0007669"/>
    <property type="project" value="InterPro"/>
</dbReference>
<keyword evidence="4" id="KW-0804">Transcription</keyword>
<sequence>MTIRHLRIFITIVECKTMRKAAEKLYISQPAVSQAISELEKYYGVKLFERLSQRLYITEAGETLLSYARHIVSSFEDMESAMFDASSKMTIKIGGSVSIGTTMLIDIVEKLEEEIPGIDVRVTVDNTSTIESKVCLSDLDLAIVEGCLQSDEIIQIPVHNDELVMVVGKNHSFWDRQCISISELHNQDVISREEGSANRNQFEQLLIENKIKINKKWSCTNTEAIKNLVKDGKGIAIISKLLIKKEIEEKKLRIVNVDNIKVYRESKLIYHKNKYISPQMKRFIDICTNRYT</sequence>
<dbReference type="SUPFAM" id="SSF46785">
    <property type="entry name" value="Winged helix' DNA-binding domain"/>
    <property type="match status" value="1"/>
</dbReference>
<comment type="similarity">
    <text evidence="1">Belongs to the LysR transcriptional regulatory family.</text>
</comment>
<dbReference type="GO" id="GO:0000976">
    <property type="term" value="F:transcription cis-regulatory region binding"/>
    <property type="evidence" value="ECO:0007669"/>
    <property type="project" value="TreeGrafter"/>
</dbReference>
<evidence type="ECO:0000256" key="1">
    <source>
        <dbReference type="ARBA" id="ARBA00009437"/>
    </source>
</evidence>